<dbReference type="CDD" id="cd12358">
    <property type="entry name" value="RRM1_VICKZ"/>
    <property type="match status" value="1"/>
</dbReference>
<feature type="region of interest" description="Disordered" evidence="7">
    <location>
        <begin position="156"/>
        <end position="175"/>
    </location>
</feature>
<dbReference type="PANTHER" id="PTHR10288">
    <property type="entry name" value="KH DOMAIN CONTAINING RNA BINDING PROTEIN"/>
    <property type="match status" value="1"/>
</dbReference>
<dbReference type="SMART" id="SM00360">
    <property type="entry name" value="RRM"/>
    <property type="match status" value="2"/>
</dbReference>
<accession>A0AAD9JTP6</accession>
<evidence type="ECO:0000256" key="6">
    <source>
        <dbReference type="PROSITE-ProRule" id="PRU00176"/>
    </source>
</evidence>
<comment type="caution">
    <text evidence="9">The sequence shown here is derived from an EMBL/GenBank/DDBJ whole genome shotgun (WGS) entry which is preliminary data.</text>
</comment>
<evidence type="ECO:0000256" key="7">
    <source>
        <dbReference type="SAM" id="MobiDB-lite"/>
    </source>
</evidence>
<dbReference type="CDD" id="cd22401">
    <property type="entry name" value="KH-I_IGF2BP_rpt2"/>
    <property type="match status" value="1"/>
</dbReference>
<dbReference type="AlphaFoldDB" id="A0AAD9JTP6"/>
<dbReference type="InterPro" id="IPR035979">
    <property type="entry name" value="RBD_domain_sf"/>
</dbReference>
<organism evidence="9 10">
    <name type="scientific">Paralvinella palmiformis</name>
    <dbReference type="NCBI Taxonomy" id="53620"/>
    <lineage>
        <taxon>Eukaryota</taxon>
        <taxon>Metazoa</taxon>
        <taxon>Spiralia</taxon>
        <taxon>Lophotrochozoa</taxon>
        <taxon>Annelida</taxon>
        <taxon>Polychaeta</taxon>
        <taxon>Sedentaria</taxon>
        <taxon>Canalipalpata</taxon>
        <taxon>Terebellida</taxon>
        <taxon>Terebelliformia</taxon>
        <taxon>Alvinellidae</taxon>
        <taxon>Paralvinella</taxon>
    </lineage>
</organism>
<dbReference type="GO" id="GO:0051028">
    <property type="term" value="P:mRNA transport"/>
    <property type="evidence" value="ECO:0007669"/>
    <property type="project" value="UniProtKB-KW"/>
</dbReference>
<keyword evidence="10" id="KW-1185">Reference proteome</keyword>
<evidence type="ECO:0000256" key="2">
    <source>
        <dbReference type="ARBA" id="ARBA00022448"/>
    </source>
</evidence>
<dbReference type="Gene3D" id="3.30.1370.10">
    <property type="entry name" value="K Homology domain, type 1"/>
    <property type="match status" value="2"/>
</dbReference>
<dbReference type="PROSITE" id="PS50084">
    <property type="entry name" value="KH_TYPE_1"/>
    <property type="match status" value="4"/>
</dbReference>
<evidence type="ECO:0000256" key="3">
    <source>
        <dbReference type="ARBA" id="ARBA00022737"/>
    </source>
</evidence>
<feature type="region of interest" description="Disordered" evidence="7">
    <location>
        <begin position="542"/>
        <end position="564"/>
    </location>
</feature>
<dbReference type="InterPro" id="IPR012677">
    <property type="entry name" value="Nucleotide-bd_a/b_plait_sf"/>
</dbReference>
<evidence type="ECO:0000259" key="8">
    <source>
        <dbReference type="PROSITE" id="PS50102"/>
    </source>
</evidence>
<sequence>MFRLYCGNLDSRVTEETLQDLFEENSLSVTNIVVKRGYAFVDCPDQTILDKSIDKLNGYNLMGSVMQVEPSTMSKRRRSNRIVIRNLPEHAGQEDIQHLVATFGTVQRCDLVTGAMENSVNVTYETPDQAQQAVEQLNGYDYHQTVLKAEFMNNNNGRRLNQGARGPLRNSGTGTRGSGYPLRILVPSDFVGAIIGRKGQTIRNITTQCKARVDVHGKENSGLLEKVISIYGQPENCTNACKEILLVMQQEASANNRGDVTLKMLADDRYCGRIIGKEGKVIKKIREDTDTKITVSNVQEVAAMYPDRVITIRGSIDNMSLAEAAISTKLRECYEKEMQAPMPNMMMGAPMSGLPMVPSGGLYGMRAPYGVMQSVQPPTETCQISVPNSAVGAIIGAGGSNIKQIIRDSNAFVTIEPKRDDDPNPAVERIVTIKGNPDAIWRASFFVFEKLKQEGFAGNEDVRLRTAMKVPKSMVGRVIGKGGKNVRDIQRMTGAVIKLPEDQSVQGEEVMVEVYGTFMATQSAHSRIRALVQQGQQALLGPSQLRRGERVDRGERQPRNAAQN</sequence>
<evidence type="ECO:0000256" key="1">
    <source>
        <dbReference type="ARBA" id="ARBA00009094"/>
    </source>
</evidence>
<dbReference type="GO" id="GO:0003723">
    <property type="term" value="F:RNA binding"/>
    <property type="evidence" value="ECO:0007669"/>
    <property type="project" value="UniProtKB-UniRule"/>
</dbReference>
<dbReference type="CDD" id="cd22437">
    <property type="entry name" value="KH-I_BTR1_rpt2"/>
    <property type="match status" value="1"/>
</dbReference>
<dbReference type="CDD" id="cd22403">
    <property type="entry name" value="KH-I_IGF2BP_rpt4"/>
    <property type="match status" value="1"/>
</dbReference>
<keyword evidence="3" id="KW-0677">Repeat</keyword>
<dbReference type="SUPFAM" id="SSF54928">
    <property type="entry name" value="RNA-binding domain, RBD"/>
    <property type="match status" value="1"/>
</dbReference>
<gene>
    <name evidence="9" type="ORF">LSH36_161g14031</name>
</gene>
<dbReference type="GO" id="GO:0006417">
    <property type="term" value="P:regulation of translation"/>
    <property type="evidence" value="ECO:0007669"/>
    <property type="project" value="UniProtKB-KW"/>
</dbReference>
<keyword evidence="5" id="KW-0810">Translation regulation</keyword>
<dbReference type="Gene3D" id="3.30.310.210">
    <property type="match status" value="1"/>
</dbReference>
<dbReference type="SUPFAM" id="SSF54791">
    <property type="entry name" value="Eukaryotic type KH-domain (KH-domain type I)"/>
    <property type="match status" value="4"/>
</dbReference>
<protein>
    <recommendedName>
        <fullName evidence="8">RRM domain-containing protein</fullName>
    </recommendedName>
</protein>
<feature type="domain" description="RRM" evidence="8">
    <location>
        <begin position="80"/>
        <end position="154"/>
    </location>
</feature>
<dbReference type="SMART" id="SM00322">
    <property type="entry name" value="KH"/>
    <property type="match status" value="4"/>
</dbReference>
<dbReference type="InterPro" id="IPR000504">
    <property type="entry name" value="RRM_dom"/>
</dbReference>
<dbReference type="InterPro" id="IPR004088">
    <property type="entry name" value="KH_dom_type_1"/>
</dbReference>
<dbReference type="InterPro" id="IPR004087">
    <property type="entry name" value="KH_dom"/>
</dbReference>
<evidence type="ECO:0000313" key="9">
    <source>
        <dbReference type="EMBL" id="KAK2158971.1"/>
    </source>
</evidence>
<dbReference type="Pfam" id="PF00013">
    <property type="entry name" value="KH_1"/>
    <property type="match status" value="4"/>
</dbReference>
<feature type="domain" description="RRM" evidence="8">
    <location>
        <begin position="2"/>
        <end position="73"/>
    </location>
</feature>
<dbReference type="PROSITE" id="PS50102">
    <property type="entry name" value="RRM"/>
    <property type="match status" value="2"/>
</dbReference>
<dbReference type="CDD" id="cd22400">
    <property type="entry name" value="KH-I_IGF2BP_rpt1"/>
    <property type="match status" value="1"/>
</dbReference>
<keyword evidence="4" id="KW-0509">mRNA transport</keyword>
<feature type="compositionally biased region" description="Basic and acidic residues" evidence="7">
    <location>
        <begin position="546"/>
        <end position="558"/>
    </location>
</feature>
<evidence type="ECO:0000256" key="5">
    <source>
        <dbReference type="ARBA" id="ARBA00022845"/>
    </source>
</evidence>
<name>A0AAD9JTP6_9ANNE</name>
<comment type="similarity">
    <text evidence="1">Belongs to the RRM IMP/VICKZ family.</text>
</comment>
<evidence type="ECO:0000256" key="4">
    <source>
        <dbReference type="ARBA" id="ARBA00022816"/>
    </source>
</evidence>
<dbReference type="EMBL" id="JAODUP010000161">
    <property type="protein sequence ID" value="KAK2158971.1"/>
    <property type="molecule type" value="Genomic_DNA"/>
</dbReference>
<dbReference type="Pfam" id="PF00076">
    <property type="entry name" value="RRM_1"/>
    <property type="match status" value="2"/>
</dbReference>
<reference evidence="9" key="1">
    <citation type="journal article" date="2023" name="Mol. Biol. Evol.">
        <title>Third-Generation Sequencing Reveals the Adaptive Role of the Epigenome in Three Deep-Sea Polychaetes.</title>
        <authorList>
            <person name="Perez M."/>
            <person name="Aroh O."/>
            <person name="Sun Y."/>
            <person name="Lan Y."/>
            <person name="Juniper S.K."/>
            <person name="Young C.R."/>
            <person name="Angers B."/>
            <person name="Qian P.Y."/>
        </authorList>
    </citation>
    <scope>NUCLEOTIDE SEQUENCE</scope>
    <source>
        <strain evidence="9">P08H-3</strain>
    </source>
</reference>
<dbReference type="Proteomes" id="UP001208570">
    <property type="component" value="Unassembled WGS sequence"/>
</dbReference>
<dbReference type="InterPro" id="IPR036612">
    <property type="entry name" value="KH_dom_type_1_sf"/>
</dbReference>
<proteinExistence type="inferred from homology"/>
<keyword evidence="2" id="KW-0813">Transport</keyword>
<dbReference type="Gene3D" id="3.30.70.330">
    <property type="match status" value="2"/>
</dbReference>
<keyword evidence="6" id="KW-0694">RNA-binding</keyword>
<evidence type="ECO:0000313" key="10">
    <source>
        <dbReference type="Proteomes" id="UP001208570"/>
    </source>
</evidence>